<evidence type="ECO:0000313" key="4">
    <source>
        <dbReference type="Proteomes" id="UP000017836"/>
    </source>
</evidence>
<gene>
    <name evidence="3" type="ORF">AMTR_s00005p00249910</name>
</gene>
<evidence type="ECO:0000256" key="2">
    <source>
        <dbReference type="SAM" id="SignalP"/>
    </source>
</evidence>
<dbReference type="EMBL" id="KI393866">
    <property type="protein sequence ID" value="ERN06880.1"/>
    <property type="molecule type" value="Genomic_DNA"/>
</dbReference>
<dbReference type="Gramene" id="ERN06880">
    <property type="protein sequence ID" value="ERN06880"/>
    <property type="gene ID" value="AMTR_s00005p00249910"/>
</dbReference>
<organism evidence="3 4">
    <name type="scientific">Amborella trichopoda</name>
    <dbReference type="NCBI Taxonomy" id="13333"/>
    <lineage>
        <taxon>Eukaryota</taxon>
        <taxon>Viridiplantae</taxon>
        <taxon>Streptophyta</taxon>
        <taxon>Embryophyta</taxon>
        <taxon>Tracheophyta</taxon>
        <taxon>Spermatophyta</taxon>
        <taxon>Magnoliopsida</taxon>
        <taxon>Amborellales</taxon>
        <taxon>Amborellaceae</taxon>
        <taxon>Amborella</taxon>
    </lineage>
</organism>
<dbReference type="AlphaFoldDB" id="W1PIE3"/>
<accession>W1PIE3</accession>
<keyword evidence="1" id="KW-0812">Transmembrane</keyword>
<evidence type="ECO:0000256" key="1">
    <source>
        <dbReference type="SAM" id="Phobius"/>
    </source>
</evidence>
<name>W1PIE3_AMBTC</name>
<keyword evidence="1" id="KW-0472">Membrane</keyword>
<keyword evidence="4" id="KW-1185">Reference proteome</keyword>
<dbReference type="HOGENOM" id="CLU_2852629_0_0_1"/>
<reference evidence="4" key="1">
    <citation type="journal article" date="2013" name="Science">
        <title>The Amborella genome and the evolution of flowering plants.</title>
        <authorList>
            <consortium name="Amborella Genome Project"/>
        </authorList>
    </citation>
    <scope>NUCLEOTIDE SEQUENCE [LARGE SCALE GENOMIC DNA]</scope>
</reference>
<evidence type="ECO:0000313" key="3">
    <source>
        <dbReference type="EMBL" id="ERN06880.1"/>
    </source>
</evidence>
<proteinExistence type="predicted"/>
<protein>
    <submittedName>
        <fullName evidence="3">Uncharacterized protein</fullName>
    </submittedName>
</protein>
<sequence>MAILRFAGMIVVVMMALASTLAVAHDEMGPSPHMHHPDSGAEHPPLGLTILSALLFLSFSSLFWA</sequence>
<feature type="transmembrane region" description="Helical" evidence="1">
    <location>
        <begin position="46"/>
        <end position="64"/>
    </location>
</feature>
<feature type="chain" id="PRO_5004808058" evidence="2">
    <location>
        <begin position="25"/>
        <end position="65"/>
    </location>
</feature>
<dbReference type="Proteomes" id="UP000017836">
    <property type="component" value="Unassembled WGS sequence"/>
</dbReference>
<keyword evidence="1" id="KW-1133">Transmembrane helix</keyword>
<feature type="signal peptide" evidence="2">
    <location>
        <begin position="1"/>
        <end position="24"/>
    </location>
</feature>
<keyword evidence="2" id="KW-0732">Signal</keyword>